<feature type="region of interest" description="Disordered" evidence="1">
    <location>
        <begin position="21"/>
        <end position="61"/>
    </location>
</feature>
<feature type="region of interest" description="Disordered" evidence="1">
    <location>
        <begin position="129"/>
        <end position="160"/>
    </location>
</feature>
<evidence type="ECO:0000256" key="1">
    <source>
        <dbReference type="SAM" id="MobiDB-lite"/>
    </source>
</evidence>
<organism evidence="2">
    <name type="scientific">Micromonas pusilla</name>
    <name type="common">Picoplanktonic green alga</name>
    <name type="synonym">Chromulina pusilla</name>
    <dbReference type="NCBI Taxonomy" id="38833"/>
    <lineage>
        <taxon>Eukaryota</taxon>
        <taxon>Viridiplantae</taxon>
        <taxon>Chlorophyta</taxon>
        <taxon>Mamiellophyceae</taxon>
        <taxon>Mamiellales</taxon>
        <taxon>Mamiellaceae</taxon>
        <taxon>Micromonas</taxon>
    </lineage>
</organism>
<dbReference type="AlphaFoldDB" id="A0A7S0DEB1"/>
<name>A0A7S0DEB1_MICPS</name>
<reference evidence="2" key="1">
    <citation type="submission" date="2021-01" db="EMBL/GenBank/DDBJ databases">
        <authorList>
            <person name="Corre E."/>
            <person name="Pelletier E."/>
            <person name="Niang G."/>
            <person name="Scheremetjew M."/>
            <person name="Finn R."/>
            <person name="Kale V."/>
            <person name="Holt S."/>
            <person name="Cochrane G."/>
            <person name="Meng A."/>
            <person name="Brown T."/>
            <person name="Cohen L."/>
        </authorList>
    </citation>
    <scope>NUCLEOTIDE SEQUENCE</scope>
    <source>
        <strain evidence="2">CCAC1681</strain>
    </source>
</reference>
<evidence type="ECO:0000313" key="2">
    <source>
        <dbReference type="EMBL" id="CAD8452268.1"/>
    </source>
</evidence>
<dbReference type="EMBL" id="HBEN01015117">
    <property type="protein sequence ID" value="CAD8452268.1"/>
    <property type="molecule type" value="Transcribed_RNA"/>
</dbReference>
<proteinExistence type="predicted"/>
<protein>
    <submittedName>
        <fullName evidence="2">Uncharacterized protein</fullName>
    </submittedName>
</protein>
<accession>A0A7S0DEB1</accession>
<gene>
    <name evidence="2" type="ORF">MSP1401_LOCUS12658</name>
</gene>
<sequence length="176" mass="18661">MALEARLWSYTSKTLMGNWQEDRTAPGAWTPEPTSYSKSSAAVGVLSGETSRGPVPRGSRSMVTTTNMHAASRAHAASFSASSAPAASAAREDTNYFADFGSETSRALDGDAVPSRRYFAVDRTRRDFMDGEPLDARGGGGGRAGGRGPLTRHAEEAGSVDAPSVWADEYATLRPR</sequence>
<feature type="compositionally biased region" description="Gly residues" evidence="1">
    <location>
        <begin position="137"/>
        <end position="148"/>
    </location>
</feature>